<feature type="domain" description="C2H2-type" evidence="7">
    <location>
        <begin position="201"/>
        <end position="230"/>
    </location>
</feature>
<dbReference type="PANTHER" id="PTHR14003">
    <property type="entry name" value="TRANSCRIPTIONAL REPRESSOR PROTEIN YY"/>
    <property type="match status" value="1"/>
</dbReference>
<dbReference type="GO" id="GO:0031519">
    <property type="term" value="C:PcG protein complex"/>
    <property type="evidence" value="ECO:0007669"/>
    <property type="project" value="TreeGrafter"/>
</dbReference>
<name>A0A553PCB7_TIGCA</name>
<evidence type="ECO:0000256" key="2">
    <source>
        <dbReference type="ARBA" id="ARBA00022737"/>
    </source>
</evidence>
<dbReference type="GO" id="GO:0000978">
    <property type="term" value="F:RNA polymerase II cis-regulatory region sequence-specific DNA binding"/>
    <property type="evidence" value="ECO:0007669"/>
    <property type="project" value="TreeGrafter"/>
</dbReference>
<feature type="compositionally biased region" description="Low complexity" evidence="6">
    <location>
        <begin position="28"/>
        <end position="48"/>
    </location>
</feature>
<dbReference type="OrthoDB" id="3437960at2759"/>
<dbReference type="GO" id="GO:0005667">
    <property type="term" value="C:transcription regulator complex"/>
    <property type="evidence" value="ECO:0007669"/>
    <property type="project" value="TreeGrafter"/>
</dbReference>
<keyword evidence="1" id="KW-0479">Metal-binding</keyword>
<gene>
    <name evidence="8" type="ORF">TCAL_08325</name>
</gene>
<dbReference type="PROSITE" id="PS50157">
    <property type="entry name" value="ZINC_FINGER_C2H2_2"/>
    <property type="match status" value="2"/>
</dbReference>
<dbReference type="EMBL" id="VCGU01000005">
    <property type="protein sequence ID" value="TRY75324.1"/>
    <property type="molecule type" value="Genomic_DNA"/>
</dbReference>
<evidence type="ECO:0000256" key="6">
    <source>
        <dbReference type="SAM" id="MobiDB-lite"/>
    </source>
</evidence>
<dbReference type="Proteomes" id="UP000318571">
    <property type="component" value="Chromosome 2"/>
</dbReference>
<evidence type="ECO:0000256" key="1">
    <source>
        <dbReference type="ARBA" id="ARBA00022723"/>
    </source>
</evidence>
<dbReference type="STRING" id="6832.A0A553PCB7"/>
<keyword evidence="4" id="KW-0862">Zinc</keyword>
<dbReference type="SMART" id="SM00355">
    <property type="entry name" value="ZnF_C2H2"/>
    <property type="match status" value="2"/>
</dbReference>
<dbReference type="AlphaFoldDB" id="A0A553PCB7"/>
<accession>A0A553PCB7</accession>
<sequence length="505" mass="56241">MFSGGLSPQRHHSVPNLSDLGTPKRHPSGGYPSSPYPSGSSSPSPNGPMVASSPMSFLHNRDMAPSPLPSSSPFKAPLSNGTHGTGMDVWSSPIQPPRTGSWASPSSGNGPISVQFLDLTPEASSSNFHTPNRSFCSRLNISNNMLDSSKRGRPRADLINHLMIEGSSSPSEIKCKVCHRVFPREKSLQAHLRTHTGERPYTCDYPGCSKRFTQSGQLKTHQRLHAGEKPFVCSAPGCGNRYTHANRQCPIHPLHKPQRSCELVLQPVFGNGEDKEAVLRWLAKYKQEREEKTPGKLQHGEIRVESPFLDIHRSMNVTPLGPTNLGIPKKSKTKRGLVDELEQENFPSACSDNAPPMSPRKMSKSLLEERLVLSPKRKTLSDITPSKSTSNVLKPKKRWIQGIVQQEQEQQQQQQQLQEQRITEDASDALVTHSNVDVLAKPIVWNEEDEEPAQLLSRPNLFVAGEPRRSPKSWMVAKTLVEMKQNWDDNNQPLNLSMDKREVEK</sequence>
<keyword evidence="2" id="KW-0677">Repeat</keyword>
<evidence type="ECO:0000313" key="9">
    <source>
        <dbReference type="Proteomes" id="UP000318571"/>
    </source>
</evidence>
<proteinExistence type="predicted"/>
<evidence type="ECO:0000256" key="4">
    <source>
        <dbReference type="ARBA" id="ARBA00022833"/>
    </source>
</evidence>
<reference evidence="8 9" key="1">
    <citation type="journal article" date="2018" name="Nat. Ecol. Evol.">
        <title>Genomic signatures of mitonuclear coevolution across populations of Tigriopus californicus.</title>
        <authorList>
            <person name="Barreto F.S."/>
            <person name="Watson E.T."/>
            <person name="Lima T.G."/>
            <person name="Willett C.S."/>
            <person name="Edmands S."/>
            <person name="Li W."/>
            <person name="Burton R.S."/>
        </authorList>
    </citation>
    <scope>NUCLEOTIDE SEQUENCE [LARGE SCALE GENOMIC DNA]</scope>
    <source>
        <strain evidence="8 9">San Diego</strain>
    </source>
</reference>
<dbReference type="GO" id="GO:0008270">
    <property type="term" value="F:zinc ion binding"/>
    <property type="evidence" value="ECO:0007669"/>
    <property type="project" value="UniProtKB-KW"/>
</dbReference>
<feature type="domain" description="C2H2-type" evidence="7">
    <location>
        <begin position="173"/>
        <end position="200"/>
    </location>
</feature>
<dbReference type="Gene3D" id="3.30.160.60">
    <property type="entry name" value="Classic Zinc Finger"/>
    <property type="match status" value="2"/>
</dbReference>
<protein>
    <recommendedName>
        <fullName evidence="7">C2H2-type domain-containing protein</fullName>
    </recommendedName>
</protein>
<dbReference type="SUPFAM" id="SSF57667">
    <property type="entry name" value="beta-beta-alpha zinc fingers"/>
    <property type="match status" value="1"/>
</dbReference>
<dbReference type="PROSITE" id="PS00028">
    <property type="entry name" value="ZINC_FINGER_C2H2_1"/>
    <property type="match status" value="2"/>
</dbReference>
<dbReference type="Pfam" id="PF00096">
    <property type="entry name" value="zf-C2H2"/>
    <property type="match status" value="2"/>
</dbReference>
<dbReference type="PANTHER" id="PTHR14003:SF26">
    <property type="entry name" value="ZINC FINGER PROTEIN 367"/>
    <property type="match status" value="1"/>
</dbReference>
<evidence type="ECO:0000256" key="3">
    <source>
        <dbReference type="ARBA" id="ARBA00022771"/>
    </source>
</evidence>
<evidence type="ECO:0000259" key="7">
    <source>
        <dbReference type="PROSITE" id="PS50157"/>
    </source>
</evidence>
<dbReference type="InterPro" id="IPR036236">
    <property type="entry name" value="Znf_C2H2_sf"/>
</dbReference>
<dbReference type="InterPro" id="IPR013087">
    <property type="entry name" value="Znf_C2H2_type"/>
</dbReference>
<keyword evidence="9" id="KW-1185">Reference proteome</keyword>
<keyword evidence="3 5" id="KW-0863">Zinc-finger</keyword>
<evidence type="ECO:0000256" key="5">
    <source>
        <dbReference type="PROSITE-ProRule" id="PRU00042"/>
    </source>
</evidence>
<evidence type="ECO:0000313" key="8">
    <source>
        <dbReference type="EMBL" id="TRY75324.1"/>
    </source>
</evidence>
<dbReference type="GO" id="GO:0000785">
    <property type="term" value="C:chromatin"/>
    <property type="evidence" value="ECO:0007669"/>
    <property type="project" value="TreeGrafter"/>
</dbReference>
<organism evidence="8 9">
    <name type="scientific">Tigriopus californicus</name>
    <name type="common">Marine copepod</name>
    <dbReference type="NCBI Taxonomy" id="6832"/>
    <lineage>
        <taxon>Eukaryota</taxon>
        <taxon>Metazoa</taxon>
        <taxon>Ecdysozoa</taxon>
        <taxon>Arthropoda</taxon>
        <taxon>Crustacea</taxon>
        <taxon>Multicrustacea</taxon>
        <taxon>Hexanauplia</taxon>
        <taxon>Copepoda</taxon>
        <taxon>Harpacticoida</taxon>
        <taxon>Harpacticidae</taxon>
        <taxon>Tigriopus</taxon>
    </lineage>
</organism>
<dbReference type="FunFam" id="3.30.160.60:FF:000474">
    <property type="entry name" value="zinc finger protein 367"/>
    <property type="match status" value="1"/>
</dbReference>
<feature type="region of interest" description="Disordered" evidence="6">
    <location>
        <begin position="1"/>
        <end position="109"/>
    </location>
</feature>
<dbReference type="GO" id="GO:0000981">
    <property type="term" value="F:DNA-binding transcription factor activity, RNA polymerase II-specific"/>
    <property type="evidence" value="ECO:0007669"/>
    <property type="project" value="TreeGrafter"/>
</dbReference>
<comment type="caution">
    <text evidence="8">The sequence shown here is derived from an EMBL/GenBank/DDBJ whole genome shotgun (WGS) entry which is preliminary data.</text>
</comment>